<evidence type="ECO:0000313" key="3">
    <source>
        <dbReference type="Proteomes" id="UP000656881"/>
    </source>
</evidence>
<feature type="compositionally biased region" description="Basic and acidic residues" evidence="1">
    <location>
        <begin position="252"/>
        <end position="261"/>
    </location>
</feature>
<feature type="compositionally biased region" description="Basic and acidic residues" evidence="1">
    <location>
        <begin position="160"/>
        <end position="173"/>
    </location>
</feature>
<reference evidence="3" key="1">
    <citation type="journal article" date="2019" name="Int. J. Syst. Evol. Microbiol.">
        <title>The Global Catalogue of Microorganisms (GCM) 10K type strain sequencing project: providing services to taxonomists for standard genome sequencing and annotation.</title>
        <authorList>
            <consortium name="The Broad Institute Genomics Platform"/>
            <consortium name="The Broad Institute Genome Sequencing Center for Infectious Disease"/>
            <person name="Wu L."/>
            <person name="Ma J."/>
        </authorList>
    </citation>
    <scope>NUCLEOTIDE SEQUENCE [LARGE SCALE GENOMIC DNA]</scope>
    <source>
        <strain evidence="3">CGMCC 4.7349</strain>
    </source>
</reference>
<name>A0ABQ2LIG9_9ACTN</name>
<organism evidence="2 3">
    <name type="scientific">Streptomyces lasiicapitis</name>
    <dbReference type="NCBI Taxonomy" id="1923961"/>
    <lineage>
        <taxon>Bacteria</taxon>
        <taxon>Bacillati</taxon>
        <taxon>Actinomycetota</taxon>
        <taxon>Actinomycetes</taxon>
        <taxon>Kitasatosporales</taxon>
        <taxon>Streptomycetaceae</taxon>
        <taxon>Streptomyces</taxon>
    </lineage>
</organism>
<feature type="compositionally biased region" description="Basic and acidic residues" evidence="1">
    <location>
        <begin position="207"/>
        <end position="246"/>
    </location>
</feature>
<proteinExistence type="predicted"/>
<evidence type="ECO:0008006" key="4">
    <source>
        <dbReference type="Google" id="ProtNLM"/>
    </source>
</evidence>
<dbReference type="RefSeq" id="WP_189172404.1">
    <property type="nucleotide sequence ID" value="NZ_BMNG01000001.1"/>
</dbReference>
<accession>A0ABQ2LIG9</accession>
<feature type="compositionally biased region" description="Acidic residues" evidence="1">
    <location>
        <begin position="122"/>
        <end position="133"/>
    </location>
</feature>
<feature type="region of interest" description="Disordered" evidence="1">
    <location>
        <begin position="1"/>
        <end position="32"/>
    </location>
</feature>
<keyword evidence="3" id="KW-1185">Reference proteome</keyword>
<dbReference type="Proteomes" id="UP000656881">
    <property type="component" value="Unassembled WGS sequence"/>
</dbReference>
<gene>
    <name evidence="2" type="ORF">GCM10012286_00480</name>
</gene>
<feature type="compositionally biased region" description="Basic and acidic residues" evidence="1">
    <location>
        <begin position="269"/>
        <end position="326"/>
    </location>
</feature>
<feature type="region of interest" description="Disordered" evidence="1">
    <location>
        <begin position="61"/>
        <end position="326"/>
    </location>
</feature>
<dbReference type="EMBL" id="BMNG01000001">
    <property type="protein sequence ID" value="GGO33208.1"/>
    <property type="molecule type" value="Genomic_DNA"/>
</dbReference>
<feature type="compositionally biased region" description="Basic and acidic residues" evidence="1">
    <location>
        <begin position="134"/>
        <end position="143"/>
    </location>
</feature>
<comment type="caution">
    <text evidence="2">The sequence shown here is derived from an EMBL/GenBank/DDBJ whole genome shotgun (WGS) entry which is preliminary data.</text>
</comment>
<sequence length="482" mass="50977">MPADEARRGTDAATSRVRTGPRHAAPKKPLLTRLQLPAGKAIALAAMPTAVLMGMGLTPQLAQAKPGVPKNPFRDGPCVTAPDEQSAEAEQKAKDKAAKEAEEKAEAARKKADEAKEKAEDAENSEDNDGKDDEDGKGADGDKSGSGSTSSRAGDDDGDKADADDADADKGSDEDADSDGGEAKDPKPDPVPSETKNPLDPLGVGDALKDLLTPKEKEEREAAEKESPDSKPSDSADKDSTDSEDTKDSDDADSKDSDKATKPVGETLDEVKDGLKDGVDDTVEKAEEAAEKAEKAAEKAKDEADPDSDEAKDPMAPDEDGKKPFPCVVEKKVDGDEEQAPAPIPNQPWHLEASSLLLKGADYKGVVNLKMPNGRTKQALKYVISGGTDIGDLHQIVESPNGKKYHVQAAKGSTSTIRKGDTTMYTERISGNLFGLIPITFDPEHPPPLNLPLIYFTNVKVQQAGQFGGELTIPGLHQSITD</sequence>
<evidence type="ECO:0000313" key="2">
    <source>
        <dbReference type="EMBL" id="GGO33208.1"/>
    </source>
</evidence>
<evidence type="ECO:0000256" key="1">
    <source>
        <dbReference type="SAM" id="MobiDB-lite"/>
    </source>
</evidence>
<protein>
    <recommendedName>
        <fullName evidence="4">Hydrogenase expression protein HypF</fullName>
    </recommendedName>
</protein>
<feature type="compositionally biased region" description="Basic and acidic residues" evidence="1">
    <location>
        <begin position="89"/>
        <end position="121"/>
    </location>
</feature>
<feature type="compositionally biased region" description="Basic and acidic residues" evidence="1">
    <location>
        <begin position="1"/>
        <end position="10"/>
    </location>
</feature>